<feature type="domain" description="RRM" evidence="4">
    <location>
        <begin position="167"/>
        <end position="253"/>
    </location>
</feature>
<dbReference type="CDD" id="cd21618">
    <property type="entry name" value="RRM_AtNSRA_like"/>
    <property type="match status" value="1"/>
</dbReference>
<keyword evidence="6" id="KW-1185">Reference proteome</keyword>
<dbReference type="SMART" id="SM00360">
    <property type="entry name" value="RRM"/>
    <property type="match status" value="1"/>
</dbReference>
<evidence type="ECO:0000259" key="4">
    <source>
        <dbReference type="PROSITE" id="PS50102"/>
    </source>
</evidence>
<evidence type="ECO:0000256" key="1">
    <source>
        <dbReference type="ARBA" id="ARBA00022884"/>
    </source>
</evidence>
<protein>
    <recommendedName>
        <fullName evidence="4">RRM domain-containing protein</fullName>
    </recommendedName>
</protein>
<dbReference type="EMBL" id="JAXQNO010000001">
    <property type="protein sequence ID" value="KAK4803829.1"/>
    <property type="molecule type" value="Genomic_DNA"/>
</dbReference>
<evidence type="ECO:0000256" key="3">
    <source>
        <dbReference type="SAM" id="MobiDB-lite"/>
    </source>
</evidence>
<dbReference type="InterPro" id="IPR012677">
    <property type="entry name" value="Nucleotide-bd_a/b_plait_sf"/>
</dbReference>
<organism evidence="5 6">
    <name type="scientific">Trapa natans</name>
    <name type="common">Water chestnut</name>
    <dbReference type="NCBI Taxonomy" id="22666"/>
    <lineage>
        <taxon>Eukaryota</taxon>
        <taxon>Viridiplantae</taxon>
        <taxon>Streptophyta</taxon>
        <taxon>Embryophyta</taxon>
        <taxon>Tracheophyta</taxon>
        <taxon>Spermatophyta</taxon>
        <taxon>Magnoliopsida</taxon>
        <taxon>eudicotyledons</taxon>
        <taxon>Gunneridae</taxon>
        <taxon>Pentapetalae</taxon>
        <taxon>rosids</taxon>
        <taxon>malvids</taxon>
        <taxon>Myrtales</taxon>
        <taxon>Lythraceae</taxon>
        <taxon>Trapa</taxon>
    </lineage>
</organism>
<dbReference type="InterPro" id="IPR035979">
    <property type="entry name" value="RBD_domain_sf"/>
</dbReference>
<gene>
    <name evidence="5" type="ORF">SAY86_003646</name>
</gene>
<dbReference type="GO" id="GO:0003723">
    <property type="term" value="F:RNA binding"/>
    <property type="evidence" value="ECO:0007669"/>
    <property type="project" value="UniProtKB-UniRule"/>
</dbReference>
<dbReference type="SUPFAM" id="SSF54928">
    <property type="entry name" value="RNA-binding domain, RBD"/>
    <property type="match status" value="1"/>
</dbReference>
<dbReference type="Proteomes" id="UP001346149">
    <property type="component" value="Unassembled WGS sequence"/>
</dbReference>
<keyword evidence="1 2" id="KW-0694">RNA-binding</keyword>
<dbReference type="PANTHER" id="PTHR10501">
    <property type="entry name" value="U1 SMALL NUCLEAR RIBONUCLEOPROTEIN A/U2 SMALL NUCLEAR RIBONUCLEOPROTEIN B"/>
    <property type="match status" value="1"/>
</dbReference>
<proteinExistence type="predicted"/>
<evidence type="ECO:0000313" key="5">
    <source>
        <dbReference type="EMBL" id="KAK4803829.1"/>
    </source>
</evidence>
<name>A0AAN7MEB6_TRANT</name>
<comment type="caution">
    <text evidence="5">The sequence shown here is derived from an EMBL/GenBank/DDBJ whole genome shotgun (WGS) entry which is preliminary data.</text>
</comment>
<evidence type="ECO:0000256" key="2">
    <source>
        <dbReference type="PROSITE-ProRule" id="PRU00176"/>
    </source>
</evidence>
<dbReference type="InterPro" id="IPR000504">
    <property type="entry name" value="RRM_dom"/>
</dbReference>
<sequence>MADAYWNRQLLQQQQQVPPSGALKRPRLDYEVAPPGVLSGPDTQNYPARDDDRGRIHVVKDTKTIMSAYDRYLQATQMSSLNSGDVGSFGGSAVSVVGGDSGLARSGPGAMSSLSVAEPTAMARPGLVVADLAPNSRNSGFSGQHLAEDIMPMSGREPVHLPPNATSTLFVEGLPTDCTQREVAHIFRPFVGYKEVRLVTKESKHRGSDPLMFCFVDFANPACAATAMGALQGYKMDEHDADSACLRLQFARNPRPLRR</sequence>
<feature type="region of interest" description="Disordered" evidence="3">
    <location>
        <begin position="1"/>
        <end position="50"/>
    </location>
</feature>
<evidence type="ECO:0000313" key="6">
    <source>
        <dbReference type="Proteomes" id="UP001346149"/>
    </source>
</evidence>
<dbReference type="Pfam" id="PF00076">
    <property type="entry name" value="RRM_1"/>
    <property type="match status" value="1"/>
</dbReference>
<dbReference type="Gene3D" id="3.30.70.330">
    <property type="match status" value="1"/>
</dbReference>
<reference evidence="5 6" key="1">
    <citation type="journal article" date="2023" name="Hortic Res">
        <title>Pangenome of water caltrop reveals structural variations and asymmetric subgenome divergence after allopolyploidization.</title>
        <authorList>
            <person name="Zhang X."/>
            <person name="Chen Y."/>
            <person name="Wang L."/>
            <person name="Yuan Y."/>
            <person name="Fang M."/>
            <person name="Shi L."/>
            <person name="Lu R."/>
            <person name="Comes H.P."/>
            <person name="Ma Y."/>
            <person name="Chen Y."/>
            <person name="Huang G."/>
            <person name="Zhou Y."/>
            <person name="Zheng Z."/>
            <person name="Qiu Y."/>
        </authorList>
    </citation>
    <scope>NUCLEOTIDE SEQUENCE [LARGE SCALE GENOMIC DNA]</scope>
    <source>
        <strain evidence="5">F231</strain>
    </source>
</reference>
<dbReference type="AlphaFoldDB" id="A0AAN7MEB6"/>
<dbReference type="PROSITE" id="PS50102">
    <property type="entry name" value="RRM"/>
    <property type="match status" value="1"/>
</dbReference>
<accession>A0AAN7MEB6</accession>